<evidence type="ECO:0000313" key="5">
    <source>
        <dbReference type="EMBL" id="MBU9736667.1"/>
    </source>
</evidence>
<dbReference type="Pfam" id="PF00381">
    <property type="entry name" value="PTS-HPr"/>
    <property type="match status" value="1"/>
</dbReference>
<evidence type="ECO:0000256" key="1">
    <source>
        <dbReference type="ARBA" id="ARBA00003681"/>
    </source>
</evidence>
<dbReference type="NCBIfam" id="TIGR01003">
    <property type="entry name" value="PTS_HPr_family"/>
    <property type="match status" value="1"/>
</dbReference>
<reference evidence="5" key="1">
    <citation type="submission" date="2021-06" db="EMBL/GenBank/DDBJ databases">
        <title>Description of novel taxa of the family Lachnospiraceae.</title>
        <authorList>
            <person name="Chaplin A.V."/>
            <person name="Sokolova S.R."/>
            <person name="Pikina A.P."/>
            <person name="Korzhanova M."/>
            <person name="Belova V."/>
            <person name="Korostin D."/>
            <person name="Efimov B.A."/>
        </authorList>
    </citation>
    <scope>NUCLEOTIDE SEQUENCE</scope>
    <source>
        <strain evidence="5">ASD5720</strain>
    </source>
</reference>
<dbReference type="Gene3D" id="3.30.1340.10">
    <property type="entry name" value="HPr-like"/>
    <property type="match status" value="1"/>
</dbReference>
<dbReference type="PANTHER" id="PTHR33705:SF1">
    <property type="entry name" value="PHOSPHOCARRIER PROTEIN HPR"/>
    <property type="match status" value="1"/>
</dbReference>
<evidence type="ECO:0000313" key="6">
    <source>
        <dbReference type="Proteomes" id="UP000712157"/>
    </source>
</evidence>
<dbReference type="AlphaFoldDB" id="A0A949NAN5"/>
<dbReference type="PRINTS" id="PR00107">
    <property type="entry name" value="PHOSPHOCPHPR"/>
</dbReference>
<dbReference type="SUPFAM" id="SSF55594">
    <property type="entry name" value="HPr-like"/>
    <property type="match status" value="1"/>
</dbReference>
<dbReference type="CDD" id="cd00367">
    <property type="entry name" value="PTS-HPr_like"/>
    <property type="match status" value="1"/>
</dbReference>
<keyword evidence="3" id="KW-0762">Sugar transport</keyword>
<gene>
    <name evidence="5" type="ORF">KTH89_08955</name>
</gene>
<evidence type="ECO:0000256" key="3">
    <source>
        <dbReference type="ARBA" id="ARBA00022597"/>
    </source>
</evidence>
<comment type="function">
    <text evidence="1">General (non sugar-specific) component of the phosphoenolpyruvate-dependent sugar phosphotransferase system (sugar PTS). This major carbohydrate active-transport system catalyzes the phosphorylation of incoming sugar substrates concomitantly with their translocation across the cell membrane. The phosphoryl group from phosphoenolpyruvate (PEP) is transferred to the phosphoryl carrier protein HPr by enzyme I. Phospho-HPr then transfers it to the PTS EIIA domain.</text>
</comment>
<feature type="domain" description="HPr" evidence="4">
    <location>
        <begin position="1"/>
        <end position="88"/>
    </location>
</feature>
<comment type="caution">
    <text evidence="5">The sequence shown here is derived from an EMBL/GenBank/DDBJ whole genome shotgun (WGS) entry which is preliminary data.</text>
</comment>
<name>A0A949NAN5_9FIRM</name>
<dbReference type="RefSeq" id="WP_158345621.1">
    <property type="nucleotide sequence ID" value="NZ_JAHQCW010000012.1"/>
</dbReference>
<sequence>MVSATIEVRNKSGLHMRPASELSRIARQCRSNIIIRSGEKLVNPKSILVLMSAAIKKGTVVTVECSGETEEQDLETILHAIASGLGEGVDETA</sequence>
<dbReference type="InterPro" id="IPR000032">
    <property type="entry name" value="HPr-like"/>
</dbReference>
<dbReference type="PANTHER" id="PTHR33705">
    <property type="entry name" value="PHOSPHOCARRIER PROTEIN HPR"/>
    <property type="match status" value="1"/>
</dbReference>
<dbReference type="Proteomes" id="UP000712157">
    <property type="component" value="Unassembled WGS sequence"/>
</dbReference>
<dbReference type="InterPro" id="IPR050399">
    <property type="entry name" value="HPr"/>
</dbReference>
<evidence type="ECO:0000256" key="2">
    <source>
        <dbReference type="ARBA" id="ARBA00020422"/>
    </source>
</evidence>
<organism evidence="5 6">
    <name type="scientific">Diplocloster agilis</name>
    <dbReference type="NCBI Taxonomy" id="2850323"/>
    <lineage>
        <taxon>Bacteria</taxon>
        <taxon>Bacillati</taxon>
        <taxon>Bacillota</taxon>
        <taxon>Clostridia</taxon>
        <taxon>Lachnospirales</taxon>
        <taxon>Lachnospiraceae</taxon>
        <taxon>Diplocloster</taxon>
    </lineage>
</organism>
<evidence type="ECO:0000259" key="4">
    <source>
        <dbReference type="PROSITE" id="PS51350"/>
    </source>
</evidence>
<proteinExistence type="predicted"/>
<dbReference type="InterPro" id="IPR035895">
    <property type="entry name" value="HPr-like_sf"/>
</dbReference>
<accession>A0A949NAN5</accession>
<keyword evidence="6" id="KW-1185">Reference proteome</keyword>
<keyword evidence="3" id="KW-0813">Transport</keyword>
<dbReference type="PROSITE" id="PS51350">
    <property type="entry name" value="PTS_HPR_DOM"/>
    <property type="match status" value="1"/>
</dbReference>
<protein>
    <recommendedName>
        <fullName evidence="2">Phosphocarrier protein HPr</fullName>
    </recommendedName>
</protein>
<dbReference type="EMBL" id="JAHQCW010000012">
    <property type="protein sequence ID" value="MBU9736667.1"/>
    <property type="molecule type" value="Genomic_DNA"/>
</dbReference>